<evidence type="ECO:0000313" key="13">
    <source>
        <dbReference type="EMBL" id="SCA55958.1"/>
    </source>
</evidence>
<evidence type="ECO:0000256" key="5">
    <source>
        <dbReference type="ARBA" id="ARBA00022989"/>
    </source>
</evidence>
<dbReference type="Gene3D" id="3.30.450.20">
    <property type="entry name" value="PAS domain"/>
    <property type="match status" value="1"/>
</dbReference>
<proteinExistence type="inferred from homology"/>
<keyword evidence="6 10" id="KW-0472">Membrane</keyword>
<evidence type="ECO:0000256" key="1">
    <source>
        <dbReference type="ARBA" id="ARBA00004651"/>
    </source>
</evidence>
<dbReference type="SMART" id="SM00283">
    <property type="entry name" value="MA"/>
    <property type="match status" value="1"/>
</dbReference>
<dbReference type="AlphaFoldDB" id="A0A1C3RFC1"/>
<evidence type="ECO:0000256" key="8">
    <source>
        <dbReference type="ARBA" id="ARBA00029447"/>
    </source>
</evidence>
<evidence type="ECO:0000313" key="14">
    <source>
        <dbReference type="Proteomes" id="UP000231658"/>
    </source>
</evidence>
<evidence type="ECO:0000256" key="3">
    <source>
        <dbReference type="ARBA" id="ARBA00022500"/>
    </source>
</evidence>
<dbReference type="PANTHER" id="PTHR32089:SF112">
    <property type="entry name" value="LYSOZYME-LIKE PROTEIN-RELATED"/>
    <property type="match status" value="1"/>
</dbReference>
<dbReference type="InterPro" id="IPR003660">
    <property type="entry name" value="HAMP_dom"/>
</dbReference>
<evidence type="ECO:0000256" key="9">
    <source>
        <dbReference type="PROSITE-ProRule" id="PRU00284"/>
    </source>
</evidence>
<dbReference type="RefSeq" id="WP_069186653.1">
    <property type="nucleotide sequence ID" value="NZ_FLYE01000007.1"/>
</dbReference>
<dbReference type="GO" id="GO:0005886">
    <property type="term" value="C:plasma membrane"/>
    <property type="evidence" value="ECO:0007669"/>
    <property type="project" value="UniProtKB-SubCell"/>
</dbReference>
<dbReference type="InterPro" id="IPR004089">
    <property type="entry name" value="MCPsignal_dom"/>
</dbReference>
<dbReference type="Pfam" id="PF00015">
    <property type="entry name" value="MCPsignal"/>
    <property type="match status" value="1"/>
</dbReference>
<dbReference type="SUPFAM" id="SSF158472">
    <property type="entry name" value="HAMP domain-like"/>
    <property type="match status" value="1"/>
</dbReference>
<comment type="subcellular location">
    <subcellularLocation>
        <location evidence="1">Cell membrane</location>
        <topology evidence="1">Multi-pass membrane protein</topology>
    </subcellularLocation>
</comment>
<dbReference type="PROSITE" id="PS50111">
    <property type="entry name" value="CHEMOTAXIS_TRANSDUC_2"/>
    <property type="match status" value="1"/>
</dbReference>
<evidence type="ECO:0000259" key="11">
    <source>
        <dbReference type="PROSITE" id="PS50111"/>
    </source>
</evidence>
<keyword evidence="5 10" id="KW-1133">Transmembrane helix</keyword>
<feature type="domain" description="HAMP" evidence="12">
    <location>
        <begin position="366"/>
        <end position="419"/>
    </location>
</feature>
<comment type="similarity">
    <text evidence="8">Belongs to the methyl-accepting chemotaxis (MCP) protein family.</text>
</comment>
<evidence type="ECO:0000259" key="12">
    <source>
        <dbReference type="PROSITE" id="PS50885"/>
    </source>
</evidence>
<feature type="transmembrane region" description="Helical" evidence="10">
    <location>
        <begin position="12"/>
        <end position="33"/>
    </location>
</feature>
<feature type="domain" description="Methyl-accepting transducer" evidence="11">
    <location>
        <begin position="452"/>
        <end position="681"/>
    </location>
</feature>
<dbReference type="STRING" id="1867952.MTBPR1_150005"/>
<dbReference type="PROSITE" id="PS50885">
    <property type="entry name" value="HAMP"/>
    <property type="match status" value="1"/>
</dbReference>
<dbReference type="Pfam" id="PF02743">
    <property type="entry name" value="dCache_1"/>
    <property type="match status" value="1"/>
</dbReference>
<dbReference type="InterPro" id="IPR033479">
    <property type="entry name" value="dCache_1"/>
</dbReference>
<evidence type="ECO:0000256" key="6">
    <source>
        <dbReference type="ARBA" id="ARBA00023136"/>
    </source>
</evidence>
<dbReference type="Pfam" id="PF00672">
    <property type="entry name" value="HAMP"/>
    <property type="match status" value="1"/>
</dbReference>
<dbReference type="SUPFAM" id="SSF58104">
    <property type="entry name" value="Methyl-accepting chemotaxis protein (MCP) signaling domain"/>
    <property type="match status" value="1"/>
</dbReference>
<evidence type="ECO:0000256" key="2">
    <source>
        <dbReference type="ARBA" id="ARBA00022475"/>
    </source>
</evidence>
<keyword evidence="2" id="KW-1003">Cell membrane</keyword>
<keyword evidence="3" id="KW-0145">Chemotaxis</keyword>
<dbReference type="PANTHER" id="PTHR32089">
    <property type="entry name" value="METHYL-ACCEPTING CHEMOTAXIS PROTEIN MCPB"/>
    <property type="match status" value="1"/>
</dbReference>
<sequence length="715" mass="76802">MKLHDINISRKLPVFTVMLIVLTGILLSSTILMKVNDGFEEAAKEKLVALATARKSELSNYLNIIASDLNIQSNSPVVVDAMDDFAKAWANVGGNKLDVLQKAYITDNPNPLGEKHKLKAANTGSHYDEIHGQYHPFFRNLLEQRAYYDVFLIDPQGNVIYSVFKELDYATNLNTGKWAESDLANVYKDVAAAPSPDKTIFKDFRPYAPSYDAPASFLGRAVYNANDVFVGVLIYQMPIGEINRIMQASAGMGESGETYIVGEDFFMRSDSRFSKESTILKSKVEGATVKAALKGQEGADIVADYRGIDVVSAYSPLTFLSANWAILAEIDVSEAMETSASVRNISLMGMVVISIIGALIAIWFARSITRPISTNVNAMNILATGNTDIHISGKGRGDEVGDISRALQVFKENKIKADELQLAQEKRQRERIERAEKIENLINNFRGEVTQSLDAMGAQATDLEGSSQNMSAMSEQTSTQATAVAAASDQAAANVQTVAGAAEELSASVNEINVQIDESSRITEEARSKAQDANELVNSLDEAVSRIGEVVNLINDIADQTNLLALNATIEAARAGEAGKGFAVVASEVKNLANQTGKATEEISSQIGAVQHRTSDAVSAIQAIGEVVNRVSSISGSIVTALEEQSAATGEIARNVQEAAKGTQEVSANISGVNEAATNSGETANHVLEAARQVNDQADSLRDKVTEFLEGVQSA</sequence>
<protein>
    <submittedName>
        <fullName evidence="13">Methyl-accepting chemotaxis protein</fullName>
    </submittedName>
</protein>
<name>A0A1C3RFC1_9PROT</name>
<keyword evidence="14" id="KW-1185">Reference proteome</keyword>
<dbReference type="Proteomes" id="UP000231658">
    <property type="component" value="Unassembled WGS sequence"/>
</dbReference>
<evidence type="ECO:0000256" key="4">
    <source>
        <dbReference type="ARBA" id="ARBA00022692"/>
    </source>
</evidence>
<dbReference type="GO" id="GO:0007165">
    <property type="term" value="P:signal transduction"/>
    <property type="evidence" value="ECO:0007669"/>
    <property type="project" value="UniProtKB-KW"/>
</dbReference>
<keyword evidence="7 9" id="KW-0807">Transducer</keyword>
<dbReference type="Gene3D" id="1.10.287.950">
    <property type="entry name" value="Methyl-accepting chemotaxis protein"/>
    <property type="match status" value="1"/>
</dbReference>
<dbReference type="GO" id="GO:0006935">
    <property type="term" value="P:chemotaxis"/>
    <property type="evidence" value="ECO:0007669"/>
    <property type="project" value="UniProtKB-KW"/>
</dbReference>
<gene>
    <name evidence="13" type="ORF">MTBPR1_150005</name>
</gene>
<evidence type="ECO:0000256" key="10">
    <source>
        <dbReference type="SAM" id="Phobius"/>
    </source>
</evidence>
<reference evidence="13 14" key="1">
    <citation type="submission" date="2016-07" db="EMBL/GenBank/DDBJ databases">
        <authorList>
            <person name="Lefevre C.T."/>
        </authorList>
    </citation>
    <scope>NUCLEOTIDE SEQUENCE [LARGE SCALE GENOMIC DNA]</scope>
    <source>
        <strain evidence="13">PR1</strain>
    </source>
</reference>
<keyword evidence="4 10" id="KW-0812">Transmembrane</keyword>
<accession>A0A1C3RFC1</accession>
<feature type="transmembrane region" description="Helical" evidence="10">
    <location>
        <begin position="345"/>
        <end position="365"/>
    </location>
</feature>
<dbReference type="EMBL" id="FLYE01000007">
    <property type="protein sequence ID" value="SCA55958.1"/>
    <property type="molecule type" value="Genomic_DNA"/>
</dbReference>
<organism evidence="13 14">
    <name type="scientific">Candidatus Terasakiella magnetica</name>
    <dbReference type="NCBI Taxonomy" id="1867952"/>
    <lineage>
        <taxon>Bacteria</taxon>
        <taxon>Pseudomonadati</taxon>
        <taxon>Pseudomonadota</taxon>
        <taxon>Alphaproteobacteria</taxon>
        <taxon>Rhodospirillales</taxon>
        <taxon>Terasakiellaceae</taxon>
        <taxon>Terasakiella</taxon>
    </lineage>
</organism>
<evidence type="ECO:0000256" key="7">
    <source>
        <dbReference type="ARBA" id="ARBA00023224"/>
    </source>
</evidence>
<dbReference type="Gene3D" id="1.10.8.500">
    <property type="entry name" value="HAMP domain in histidine kinase"/>
    <property type="match status" value="1"/>
</dbReference>